<organism evidence="7 8">
    <name type="scientific">Pleionea litopenaei</name>
    <dbReference type="NCBI Taxonomy" id="3070815"/>
    <lineage>
        <taxon>Bacteria</taxon>
        <taxon>Pseudomonadati</taxon>
        <taxon>Pseudomonadota</taxon>
        <taxon>Gammaproteobacteria</taxon>
        <taxon>Oceanospirillales</taxon>
        <taxon>Pleioneaceae</taxon>
        <taxon>Pleionea</taxon>
    </lineage>
</organism>
<name>A0AA51RVT3_9GAMM</name>
<dbReference type="KEGG" id="plei:Q9312_05555"/>
<dbReference type="GO" id="GO:0055085">
    <property type="term" value="P:transmembrane transport"/>
    <property type="evidence" value="ECO:0007669"/>
    <property type="project" value="InterPro"/>
</dbReference>
<evidence type="ECO:0000313" key="7">
    <source>
        <dbReference type="EMBL" id="WMS88379.1"/>
    </source>
</evidence>
<evidence type="ECO:0000259" key="6">
    <source>
        <dbReference type="Pfam" id="PF03544"/>
    </source>
</evidence>
<dbReference type="InterPro" id="IPR006260">
    <property type="entry name" value="TonB/TolA_C"/>
</dbReference>
<gene>
    <name evidence="7" type="ORF">Q9312_05555</name>
</gene>
<dbReference type="AlphaFoldDB" id="A0AA51RVT3"/>
<dbReference type="SUPFAM" id="SSF74653">
    <property type="entry name" value="TolA/TonB C-terminal domain"/>
    <property type="match status" value="1"/>
</dbReference>
<dbReference type="GO" id="GO:0016020">
    <property type="term" value="C:membrane"/>
    <property type="evidence" value="ECO:0007669"/>
    <property type="project" value="UniProtKB-SubCell"/>
</dbReference>
<proteinExistence type="predicted"/>
<dbReference type="RefSeq" id="WP_309203593.1">
    <property type="nucleotide sequence ID" value="NZ_CP133548.1"/>
</dbReference>
<reference evidence="7 8" key="1">
    <citation type="submission" date="2023-08" db="EMBL/GenBank/DDBJ databases">
        <title>Pleionea litopenaei sp. nov., isolated from stomach of juvenile Litopenaeus vannamei.</title>
        <authorList>
            <person name="Rho A.M."/>
            <person name="Hwang C.Y."/>
        </authorList>
    </citation>
    <scope>NUCLEOTIDE SEQUENCE [LARGE SCALE GENOMIC DNA]</scope>
    <source>
        <strain evidence="7 8">HL-JVS1</strain>
    </source>
</reference>
<evidence type="ECO:0000256" key="1">
    <source>
        <dbReference type="ARBA" id="ARBA00004167"/>
    </source>
</evidence>
<evidence type="ECO:0000256" key="5">
    <source>
        <dbReference type="SAM" id="SignalP"/>
    </source>
</evidence>
<keyword evidence="2" id="KW-0812">Transmembrane</keyword>
<keyword evidence="8" id="KW-1185">Reference proteome</keyword>
<dbReference type="Proteomes" id="UP001239782">
    <property type="component" value="Chromosome"/>
</dbReference>
<feature type="signal peptide" evidence="5">
    <location>
        <begin position="1"/>
        <end position="16"/>
    </location>
</feature>
<dbReference type="InterPro" id="IPR037682">
    <property type="entry name" value="TonB_C"/>
</dbReference>
<evidence type="ECO:0000256" key="4">
    <source>
        <dbReference type="ARBA" id="ARBA00023136"/>
    </source>
</evidence>
<comment type="subcellular location">
    <subcellularLocation>
        <location evidence="1">Membrane</location>
        <topology evidence="1">Single-pass membrane protein</topology>
    </subcellularLocation>
</comment>
<keyword evidence="3" id="KW-1133">Transmembrane helix</keyword>
<evidence type="ECO:0000256" key="2">
    <source>
        <dbReference type="ARBA" id="ARBA00022692"/>
    </source>
</evidence>
<keyword evidence="5" id="KW-0732">Signal</keyword>
<keyword evidence="4" id="KW-0472">Membrane</keyword>
<evidence type="ECO:0000256" key="3">
    <source>
        <dbReference type="ARBA" id="ARBA00022989"/>
    </source>
</evidence>
<accession>A0AA51RVT3</accession>
<feature type="domain" description="TonB C-terminal" evidence="6">
    <location>
        <begin position="30"/>
        <end position="83"/>
    </location>
</feature>
<protein>
    <submittedName>
        <fullName evidence="7">Energy transducer TonB</fullName>
    </submittedName>
</protein>
<dbReference type="EMBL" id="CP133548">
    <property type="protein sequence ID" value="WMS88379.1"/>
    <property type="molecule type" value="Genomic_DNA"/>
</dbReference>
<dbReference type="Gene3D" id="3.30.1150.10">
    <property type="match status" value="1"/>
</dbReference>
<sequence>MKYLLLIVLLCLTSCASTERSIETSNAHDNGYVKFIMDVDETGAPVNPKIIESHPKGVFDKIAIAALLKWKFKPKYVDGVAVVQRDLKYTMEFNAADEEQP</sequence>
<feature type="chain" id="PRO_5041453863" evidence="5">
    <location>
        <begin position="17"/>
        <end position="101"/>
    </location>
</feature>
<evidence type="ECO:0000313" key="8">
    <source>
        <dbReference type="Proteomes" id="UP001239782"/>
    </source>
</evidence>
<dbReference type="NCBIfam" id="TIGR01352">
    <property type="entry name" value="tonB_Cterm"/>
    <property type="match status" value="1"/>
</dbReference>
<dbReference type="Pfam" id="PF03544">
    <property type="entry name" value="TonB_C"/>
    <property type="match status" value="1"/>
</dbReference>